<feature type="domain" description="WhiA LAGLIDADG-like" evidence="6">
    <location>
        <begin position="121"/>
        <end position="213"/>
    </location>
</feature>
<organism evidence="7 9">
    <name type="scientific">Caproicibacterium lactatifermentans</name>
    <dbReference type="NCBI Taxonomy" id="2666138"/>
    <lineage>
        <taxon>Bacteria</taxon>
        <taxon>Bacillati</taxon>
        <taxon>Bacillota</taxon>
        <taxon>Clostridia</taxon>
        <taxon>Eubacteriales</taxon>
        <taxon>Oscillospiraceae</taxon>
        <taxon>Caproicibacterium</taxon>
    </lineage>
</organism>
<comment type="function">
    <text evidence="4">Involved in cell division and chromosome segregation.</text>
</comment>
<feature type="domain" description="Sporulation regulator WhiA C-terminal" evidence="5">
    <location>
        <begin position="216"/>
        <end position="299"/>
    </location>
</feature>
<dbReference type="GO" id="GO:0051301">
    <property type="term" value="P:cell division"/>
    <property type="evidence" value="ECO:0007669"/>
    <property type="project" value="UniProtKB-UniRule"/>
</dbReference>
<proteinExistence type="inferred from homology"/>
<evidence type="ECO:0000256" key="1">
    <source>
        <dbReference type="ARBA" id="ARBA00022618"/>
    </source>
</evidence>
<dbReference type="AlphaFoldDB" id="A0A859DQ18"/>
<dbReference type="GO" id="GO:0003677">
    <property type="term" value="F:DNA binding"/>
    <property type="evidence" value="ECO:0007669"/>
    <property type="project" value="UniProtKB-UniRule"/>
</dbReference>
<dbReference type="Gene3D" id="3.10.28.10">
    <property type="entry name" value="Homing endonucleases"/>
    <property type="match status" value="1"/>
</dbReference>
<keyword evidence="10" id="KW-1185">Reference proteome</keyword>
<dbReference type="Proteomes" id="UP000501316">
    <property type="component" value="Chromosome"/>
</dbReference>
<dbReference type="PANTHER" id="PTHR37307">
    <property type="entry name" value="CELL DIVISION PROTEIN WHIA-RELATED"/>
    <property type="match status" value="1"/>
</dbReference>
<gene>
    <name evidence="4 7" type="primary">whiA</name>
    <name evidence="7" type="ORF">GJQ69_04455</name>
    <name evidence="8" type="ORF">GKP14_00120</name>
</gene>
<dbReference type="Pfam" id="PF02650">
    <property type="entry name" value="HTH_WhiA"/>
    <property type="match status" value="1"/>
</dbReference>
<evidence type="ECO:0000259" key="5">
    <source>
        <dbReference type="Pfam" id="PF02650"/>
    </source>
</evidence>
<dbReference type="Pfam" id="PF14527">
    <property type="entry name" value="LAGLIDADG_WhiA"/>
    <property type="match status" value="1"/>
</dbReference>
<dbReference type="EMBL" id="CP046161">
    <property type="protein sequence ID" value="QKO29568.1"/>
    <property type="molecule type" value="Genomic_DNA"/>
</dbReference>
<dbReference type="GO" id="GO:0043937">
    <property type="term" value="P:regulation of sporulation"/>
    <property type="evidence" value="ECO:0007669"/>
    <property type="project" value="InterPro"/>
</dbReference>
<evidence type="ECO:0000256" key="4">
    <source>
        <dbReference type="HAMAP-Rule" id="MF_01420"/>
    </source>
</evidence>
<evidence type="ECO:0000256" key="2">
    <source>
        <dbReference type="ARBA" id="ARBA00023125"/>
    </source>
</evidence>
<dbReference type="EMBL" id="CP046051">
    <property type="protein sequence ID" value="QKN23796.1"/>
    <property type="molecule type" value="Genomic_DNA"/>
</dbReference>
<dbReference type="RefSeq" id="WP_174193093.1">
    <property type="nucleotide sequence ID" value="NZ_CP046051.1"/>
</dbReference>
<evidence type="ECO:0000256" key="3">
    <source>
        <dbReference type="ARBA" id="ARBA00023306"/>
    </source>
</evidence>
<dbReference type="InterPro" id="IPR003802">
    <property type="entry name" value="Sporulation_regulator_WhiA"/>
</dbReference>
<keyword evidence="2 4" id="KW-0238">DNA-binding</keyword>
<dbReference type="SUPFAM" id="SSF55608">
    <property type="entry name" value="Homing endonucleases"/>
    <property type="match status" value="1"/>
</dbReference>
<dbReference type="InterPro" id="IPR023054">
    <property type="entry name" value="Sporulation_regulator_WhiA_C"/>
</dbReference>
<protein>
    <recommendedName>
        <fullName evidence="4">Probable cell division protein WhiA</fullName>
    </recommendedName>
</protein>
<dbReference type="HAMAP" id="MF_01420">
    <property type="entry name" value="HTH_type_WhiA"/>
    <property type="match status" value="1"/>
</dbReference>
<reference evidence="8" key="2">
    <citation type="journal article" date="2021" name="Appl. Environ. Microbiol.">
        <title>Adaptability of a Caproate-Producing Bacterium Contributes to Its Dominance in an Anaerobic Fermentation System.</title>
        <authorList>
            <person name="Wang H."/>
            <person name="Gu Y."/>
            <person name="Zhou W."/>
            <person name="Zhao D."/>
            <person name="Qiao Z."/>
            <person name="Zheng J."/>
            <person name="Gao J."/>
            <person name="Chen X."/>
            <person name="Ren C."/>
            <person name="Xu Y."/>
        </authorList>
    </citation>
    <scope>NUCLEOTIDE SEQUENCE</scope>
    <source>
        <strain evidence="8">JNU-WLY1368</strain>
    </source>
</reference>
<comment type="similarity">
    <text evidence="4">Belongs to the WhiA family.</text>
</comment>
<keyword evidence="3 4" id="KW-0131">Cell cycle</keyword>
<evidence type="ECO:0000313" key="8">
    <source>
        <dbReference type="EMBL" id="QKO29568.1"/>
    </source>
</evidence>
<dbReference type="InterPro" id="IPR039518">
    <property type="entry name" value="WhiA_LAGLIDADG_dom"/>
</dbReference>
<name>A0A859DQ18_9FIRM</name>
<reference evidence="9 10" key="1">
    <citation type="submission" date="2019-11" db="EMBL/GenBank/DDBJ databases">
        <authorList>
            <person name="Ren C."/>
            <person name="Wang H."/>
            <person name="Xu Y."/>
        </authorList>
    </citation>
    <scope>NUCLEOTIDE SEQUENCE [LARGE SCALE GENOMIC DNA]</scope>
    <source>
        <strain evidence="10">JNU-WLY1368</strain>
        <strain evidence="7 9">LBM 19010</strain>
    </source>
</reference>
<evidence type="ECO:0000313" key="7">
    <source>
        <dbReference type="EMBL" id="QKN23796.1"/>
    </source>
</evidence>
<evidence type="ECO:0000313" key="9">
    <source>
        <dbReference type="Proteomes" id="UP000501316"/>
    </source>
</evidence>
<reference evidence="8" key="3">
    <citation type="journal article" date="2022" name="Int. J. Syst. Evol. Microbiol.">
        <title>Caproicibacterium lactatifermentans sp. nov., isolated from pit clay used for the production of Chinese strong aroma-type liquor.</title>
        <authorList>
            <person name="Wang H."/>
            <person name="Gu Y."/>
            <person name="Zhao D."/>
            <person name="Qiao Z."/>
            <person name="Zheng J."/>
            <person name="Gao J."/>
            <person name="Ren C."/>
            <person name="Xu Y."/>
        </authorList>
    </citation>
    <scope>NUCLEOTIDE SEQUENCE</scope>
    <source>
        <strain evidence="8">JNU-WLY1368</strain>
    </source>
</reference>
<dbReference type="InterPro" id="IPR027434">
    <property type="entry name" value="Homing_endonucl"/>
</dbReference>
<dbReference type="Proteomes" id="UP000509623">
    <property type="component" value="Chromosome"/>
</dbReference>
<dbReference type="NCBIfam" id="TIGR00647">
    <property type="entry name" value="DNA_bind_WhiA"/>
    <property type="match status" value="1"/>
</dbReference>
<evidence type="ECO:0000313" key="10">
    <source>
        <dbReference type="Proteomes" id="UP000509623"/>
    </source>
</evidence>
<keyword evidence="1 4" id="KW-0132">Cell division</keyword>
<dbReference type="KEGG" id="clf:GJQ69_04455"/>
<dbReference type="PANTHER" id="PTHR37307:SF1">
    <property type="entry name" value="CELL DIVISION PROTEIN WHIA-RELATED"/>
    <property type="match status" value="1"/>
</dbReference>
<evidence type="ECO:0000259" key="6">
    <source>
        <dbReference type="Pfam" id="PF14527"/>
    </source>
</evidence>
<sequence>MSFSSDVKNELCKTKNRQPCCEKAECYGMLLFGHSFSRSAVSLTTEHTPTARRAAQLTAALTGAIVSTRTMLRRASHPAGTVSVEDERDRMRVLSAFGHSGSEVPLRLNRANLEGECCPASFLRGAFLSCGTVFDPQKDYRLEFVTPHMHLSRDMSALLGELPLELQPGVSRRRSLYVVYIKGSSHTADLLTLMGAPHAAMQMMQVKMLREVRNHINRRTNFETANLDKTASAAARQIYALKRLQDCGAGISALPAELQNLARLRCQNPELSLRELGKQLTPPLSRSGVNHRLQRITELSEKIYRERNSD</sequence>
<accession>A0A859DQ18</accession>